<evidence type="ECO:0000313" key="4">
    <source>
        <dbReference type="EMBL" id="KAG7483772.1"/>
    </source>
</evidence>
<evidence type="ECO:0000313" key="5">
    <source>
        <dbReference type="Proteomes" id="UP001046870"/>
    </source>
</evidence>
<dbReference type="EMBL" id="JAFDVH010000003">
    <property type="protein sequence ID" value="KAG7483772.1"/>
    <property type="molecule type" value="Genomic_DNA"/>
</dbReference>
<dbReference type="SUPFAM" id="SSF69036">
    <property type="entry name" value="Bcr-Abl oncoprotein oligomerization domain"/>
    <property type="match status" value="1"/>
</dbReference>
<sequence>MDLNSVEDIEKELEKCKTNLKKLQQALSEEKFKVIYLQTTIARQKKSYDKERWDSRKGEKFNADTVFTKAETDKKAELVTRQTEGESLKVPMRKKLNTLTSKGSEDHGDAISGKSRDSTRSSQAGRPLPVPPRKKPTFTKVRDAAGSGSTQPDGNCISRTETIDAGPDNKEASDHEYEDVELNENFVRGNLVTPKIVSTDSLGDTNPHRDALRQFRRSKDFDSSDDGRLSPAGVLYRSSRGSGCSTPDRRSDGYLSSDHEDSSSVGKEPSPAVHPCLPMVCLSPVPLIAPFHACFVGLI</sequence>
<evidence type="ECO:0000259" key="3">
    <source>
        <dbReference type="Pfam" id="PF09036"/>
    </source>
</evidence>
<keyword evidence="1" id="KW-0175">Coiled coil</keyword>
<gene>
    <name evidence="4" type="ORF">MATL_G00041820</name>
</gene>
<evidence type="ECO:0000256" key="1">
    <source>
        <dbReference type="SAM" id="Coils"/>
    </source>
</evidence>
<dbReference type="InterPro" id="IPR015123">
    <property type="entry name" value="Bcr-Abl_oncoprot_oligo"/>
</dbReference>
<feature type="compositionally biased region" description="Basic and acidic residues" evidence="2">
    <location>
        <begin position="103"/>
        <end position="119"/>
    </location>
</feature>
<feature type="coiled-coil region" evidence="1">
    <location>
        <begin position="6"/>
        <end position="33"/>
    </location>
</feature>
<reference evidence="4" key="1">
    <citation type="submission" date="2021-01" db="EMBL/GenBank/DDBJ databases">
        <authorList>
            <person name="Zahm M."/>
            <person name="Roques C."/>
            <person name="Cabau C."/>
            <person name="Klopp C."/>
            <person name="Donnadieu C."/>
            <person name="Jouanno E."/>
            <person name="Lampietro C."/>
            <person name="Louis A."/>
            <person name="Herpin A."/>
            <person name="Echchiki A."/>
            <person name="Berthelot C."/>
            <person name="Parey E."/>
            <person name="Roest-Crollius H."/>
            <person name="Braasch I."/>
            <person name="Postlethwait J."/>
            <person name="Bobe J."/>
            <person name="Montfort J."/>
            <person name="Bouchez O."/>
            <person name="Begum T."/>
            <person name="Mejri S."/>
            <person name="Adams A."/>
            <person name="Chen W.-J."/>
            <person name="Guiguen Y."/>
        </authorList>
    </citation>
    <scope>NUCLEOTIDE SEQUENCE</scope>
    <source>
        <strain evidence="4">YG-15Mar2019-1</strain>
        <tissue evidence="4">Brain</tissue>
    </source>
</reference>
<feature type="region of interest" description="Disordered" evidence="2">
    <location>
        <begin position="76"/>
        <end position="176"/>
    </location>
</feature>
<dbReference type="InterPro" id="IPR036481">
    <property type="entry name" value="Bcr-Abl_oncoprot_oligo_sf"/>
</dbReference>
<keyword evidence="5" id="KW-1185">Reference proteome</keyword>
<name>A0A9D3TGP8_MEGAT</name>
<organism evidence="4 5">
    <name type="scientific">Megalops atlanticus</name>
    <name type="common">Tarpon</name>
    <name type="synonym">Clupea gigantea</name>
    <dbReference type="NCBI Taxonomy" id="7932"/>
    <lineage>
        <taxon>Eukaryota</taxon>
        <taxon>Metazoa</taxon>
        <taxon>Chordata</taxon>
        <taxon>Craniata</taxon>
        <taxon>Vertebrata</taxon>
        <taxon>Euteleostomi</taxon>
        <taxon>Actinopterygii</taxon>
        <taxon>Neopterygii</taxon>
        <taxon>Teleostei</taxon>
        <taxon>Elopiformes</taxon>
        <taxon>Megalopidae</taxon>
        <taxon>Megalops</taxon>
    </lineage>
</organism>
<dbReference type="GO" id="GO:0007165">
    <property type="term" value="P:signal transduction"/>
    <property type="evidence" value="ECO:0007669"/>
    <property type="project" value="InterPro"/>
</dbReference>
<dbReference type="AlphaFoldDB" id="A0A9D3TGP8"/>
<feature type="compositionally biased region" description="Basic and acidic residues" evidence="2">
    <location>
        <begin position="76"/>
        <end position="87"/>
    </location>
</feature>
<feature type="compositionally biased region" description="Polar residues" evidence="2">
    <location>
        <begin position="147"/>
        <end position="160"/>
    </location>
</feature>
<feature type="compositionally biased region" description="Basic and acidic residues" evidence="2">
    <location>
        <begin position="247"/>
        <end position="262"/>
    </location>
</feature>
<dbReference type="Gene3D" id="4.10.280.30">
    <property type="entry name" value="Bcr-Abl oncoprotein oligomerisation domain"/>
    <property type="match status" value="1"/>
</dbReference>
<feature type="compositionally biased region" description="Basic and acidic residues" evidence="2">
    <location>
        <begin position="216"/>
        <end position="228"/>
    </location>
</feature>
<proteinExistence type="predicted"/>
<protein>
    <recommendedName>
        <fullName evidence="3">Bcr-Abl oncoprotein oligomerisation domain-containing protein</fullName>
    </recommendedName>
</protein>
<dbReference type="GO" id="GO:0004674">
    <property type="term" value="F:protein serine/threonine kinase activity"/>
    <property type="evidence" value="ECO:0007669"/>
    <property type="project" value="InterPro"/>
</dbReference>
<evidence type="ECO:0000256" key="2">
    <source>
        <dbReference type="SAM" id="MobiDB-lite"/>
    </source>
</evidence>
<feature type="region of interest" description="Disordered" evidence="2">
    <location>
        <begin position="216"/>
        <end position="269"/>
    </location>
</feature>
<dbReference type="Pfam" id="PF09036">
    <property type="entry name" value="Bcr-Abl_Oligo"/>
    <property type="match status" value="1"/>
</dbReference>
<accession>A0A9D3TGP8</accession>
<dbReference type="Proteomes" id="UP001046870">
    <property type="component" value="Chromosome 3"/>
</dbReference>
<comment type="caution">
    <text evidence="4">The sequence shown here is derived from an EMBL/GenBank/DDBJ whole genome shotgun (WGS) entry which is preliminary data.</text>
</comment>
<feature type="domain" description="Bcr-Abl oncoprotein oligomerisation" evidence="3">
    <location>
        <begin position="1"/>
        <end position="53"/>
    </location>
</feature>
<dbReference type="OrthoDB" id="2155291at2759"/>
<dbReference type="GO" id="GO:0005096">
    <property type="term" value="F:GTPase activator activity"/>
    <property type="evidence" value="ECO:0007669"/>
    <property type="project" value="InterPro"/>
</dbReference>